<feature type="transmembrane region" description="Helical" evidence="9">
    <location>
        <begin position="337"/>
        <end position="358"/>
    </location>
</feature>
<evidence type="ECO:0000313" key="11">
    <source>
        <dbReference type="EMBL" id="GGC68645.1"/>
    </source>
</evidence>
<feature type="transmembrane region" description="Helical" evidence="9">
    <location>
        <begin position="370"/>
        <end position="392"/>
    </location>
</feature>
<feature type="domain" description="Major facilitator superfamily (MFS) profile" evidence="10">
    <location>
        <begin position="24"/>
        <end position="491"/>
    </location>
</feature>
<dbReference type="PANTHER" id="PTHR23517:SF15">
    <property type="entry name" value="PROTON-DEPENDENT OLIGOPEPTIDE FAMILY TRANSPORT PROTEIN"/>
    <property type="match status" value="1"/>
</dbReference>
<dbReference type="GO" id="GO:0006857">
    <property type="term" value="P:oligopeptide transport"/>
    <property type="evidence" value="ECO:0007669"/>
    <property type="project" value="InterPro"/>
</dbReference>
<dbReference type="PROSITE" id="PS50850">
    <property type="entry name" value="MFS"/>
    <property type="match status" value="1"/>
</dbReference>
<feature type="transmembrane region" description="Helical" evidence="9">
    <location>
        <begin position="469"/>
        <end position="490"/>
    </location>
</feature>
<evidence type="ECO:0000256" key="4">
    <source>
        <dbReference type="ARBA" id="ARBA00022692"/>
    </source>
</evidence>
<name>A0A916UDS1_9BURK</name>
<feature type="transmembrane region" description="Helical" evidence="9">
    <location>
        <begin position="92"/>
        <end position="113"/>
    </location>
</feature>
<protein>
    <submittedName>
        <fullName evidence="11">Dihydroorotate dehydrogenase</fullName>
    </submittedName>
</protein>
<keyword evidence="3" id="KW-1003">Cell membrane</keyword>
<dbReference type="PANTHER" id="PTHR23517">
    <property type="entry name" value="RESISTANCE PROTEIN MDTM, PUTATIVE-RELATED-RELATED"/>
    <property type="match status" value="1"/>
</dbReference>
<keyword evidence="2 8" id="KW-0813">Transport</keyword>
<proteinExistence type="inferred from homology"/>
<sequence>MTLVNTATDAAPATTAVKEKHPAALPMLFFTEMWERFSYYGMRALLVLYLVNAIGYTRSDALALYATYTGLVYLSPLLGGYLADRYLGRRKAILIGGITMALGHFCMAFEPLLHLSLGLLIIGNGFFKPNISTLLGSLYRENDPRRDGGFTIFYMGVNLGSFLSPLIAGTLGEKVGWHYGFASAGVGMCFGIAQFLWGQHKLGNAGLPPGKSRIDGQDWMHILLISFGMIPTVYAIMGIWSFVGPVWNSFALIVKLIVVIGIIAALWFGSGAVGNKQGKVETPLTREEWHRIIAILIMGFFVVFFWMGFEQAGGTMNLFADKQTDRHLGGWEIPATYFQAINPLGIVLLGPVLAMIWTRIDQSRFRLPTPAKLAIGMIILGLGFIVLAIAQTEANTVGKVGPQWLFFVYLLHTIGELCLSPVGLSMVSKLAPARVAAMMMGVWYLANALANYLAGMLEEILKGSSFPLYWFLVGSSIGAGVVLLLITPLLKKLMHGR</sequence>
<keyword evidence="7 9" id="KW-0472">Membrane</keyword>
<comment type="subcellular location">
    <subcellularLocation>
        <location evidence="1">Cell membrane</location>
        <topology evidence="1">Multi-pass membrane protein</topology>
    </subcellularLocation>
    <subcellularLocation>
        <location evidence="8">Membrane</location>
        <topology evidence="8">Multi-pass membrane protein</topology>
    </subcellularLocation>
</comment>
<evidence type="ECO:0000256" key="9">
    <source>
        <dbReference type="SAM" id="Phobius"/>
    </source>
</evidence>
<evidence type="ECO:0000256" key="7">
    <source>
        <dbReference type="ARBA" id="ARBA00023136"/>
    </source>
</evidence>
<evidence type="ECO:0000256" key="2">
    <source>
        <dbReference type="ARBA" id="ARBA00022448"/>
    </source>
</evidence>
<feature type="transmembrane region" description="Helical" evidence="9">
    <location>
        <begin position="219"/>
        <end position="243"/>
    </location>
</feature>
<dbReference type="RefSeq" id="WP_188565253.1">
    <property type="nucleotide sequence ID" value="NZ_BMED01000001.1"/>
</dbReference>
<evidence type="ECO:0000259" key="10">
    <source>
        <dbReference type="PROSITE" id="PS50850"/>
    </source>
</evidence>
<dbReference type="CDD" id="cd17346">
    <property type="entry name" value="MFS_DtpA_like"/>
    <property type="match status" value="1"/>
</dbReference>
<dbReference type="GO" id="GO:0005886">
    <property type="term" value="C:plasma membrane"/>
    <property type="evidence" value="ECO:0007669"/>
    <property type="project" value="UniProtKB-SubCell"/>
</dbReference>
<dbReference type="InterPro" id="IPR036259">
    <property type="entry name" value="MFS_trans_sf"/>
</dbReference>
<dbReference type="InterPro" id="IPR000109">
    <property type="entry name" value="POT_fam"/>
</dbReference>
<comment type="similarity">
    <text evidence="8">Belongs to the major facilitator superfamily. Proton-dependent oligopeptide transporter (POT/PTR) (TC 2.A.17) family.</text>
</comment>
<dbReference type="PROSITE" id="PS01023">
    <property type="entry name" value="PTR2_2"/>
    <property type="match status" value="1"/>
</dbReference>
<dbReference type="SUPFAM" id="SSF103473">
    <property type="entry name" value="MFS general substrate transporter"/>
    <property type="match status" value="1"/>
</dbReference>
<reference evidence="11" key="2">
    <citation type="submission" date="2020-09" db="EMBL/GenBank/DDBJ databases">
        <authorList>
            <person name="Sun Q."/>
            <person name="Zhou Y."/>
        </authorList>
    </citation>
    <scope>NUCLEOTIDE SEQUENCE</scope>
    <source>
        <strain evidence="11">CGMCC 1.10998</strain>
    </source>
</reference>
<dbReference type="Gene3D" id="1.20.1250.20">
    <property type="entry name" value="MFS general substrate transporter like domains"/>
    <property type="match status" value="1"/>
</dbReference>
<evidence type="ECO:0000256" key="6">
    <source>
        <dbReference type="ARBA" id="ARBA00022989"/>
    </source>
</evidence>
<gene>
    <name evidence="11" type="primary">yhiP</name>
    <name evidence="11" type="ORF">GCM10011396_14600</name>
</gene>
<dbReference type="NCBIfam" id="TIGR00924">
    <property type="entry name" value="yjdL_sub1_fam"/>
    <property type="match status" value="1"/>
</dbReference>
<organism evidence="11 12">
    <name type="scientific">Undibacterium terreum</name>
    <dbReference type="NCBI Taxonomy" id="1224302"/>
    <lineage>
        <taxon>Bacteria</taxon>
        <taxon>Pseudomonadati</taxon>
        <taxon>Pseudomonadota</taxon>
        <taxon>Betaproteobacteria</taxon>
        <taxon>Burkholderiales</taxon>
        <taxon>Oxalobacteraceae</taxon>
        <taxon>Undibacterium</taxon>
    </lineage>
</organism>
<keyword evidence="4 8" id="KW-0812">Transmembrane</keyword>
<evidence type="ECO:0000256" key="5">
    <source>
        <dbReference type="ARBA" id="ARBA00022856"/>
    </source>
</evidence>
<feature type="transmembrane region" description="Helical" evidence="9">
    <location>
        <begin position="177"/>
        <end position="198"/>
    </location>
</feature>
<accession>A0A916UDS1</accession>
<feature type="transmembrane region" description="Helical" evidence="9">
    <location>
        <begin position="249"/>
        <end position="268"/>
    </location>
</feature>
<keyword evidence="6 9" id="KW-1133">Transmembrane helix</keyword>
<dbReference type="EMBL" id="BMED01000001">
    <property type="protein sequence ID" value="GGC68645.1"/>
    <property type="molecule type" value="Genomic_DNA"/>
</dbReference>
<keyword evidence="5" id="KW-0653">Protein transport</keyword>
<dbReference type="AlphaFoldDB" id="A0A916UDS1"/>
<feature type="transmembrane region" description="Helical" evidence="9">
    <location>
        <begin position="404"/>
        <end position="424"/>
    </location>
</feature>
<evidence type="ECO:0000256" key="1">
    <source>
        <dbReference type="ARBA" id="ARBA00004651"/>
    </source>
</evidence>
<dbReference type="InterPro" id="IPR005279">
    <property type="entry name" value="Dipep/tripep_permease"/>
</dbReference>
<feature type="transmembrane region" description="Helical" evidence="9">
    <location>
        <begin position="436"/>
        <end position="457"/>
    </location>
</feature>
<feature type="transmembrane region" description="Helical" evidence="9">
    <location>
        <begin position="37"/>
        <end position="56"/>
    </location>
</feature>
<dbReference type="InterPro" id="IPR020846">
    <property type="entry name" value="MFS_dom"/>
</dbReference>
<evidence type="ECO:0000313" key="12">
    <source>
        <dbReference type="Proteomes" id="UP000637423"/>
    </source>
</evidence>
<feature type="transmembrane region" description="Helical" evidence="9">
    <location>
        <begin position="62"/>
        <end position="83"/>
    </location>
</feature>
<dbReference type="InterPro" id="IPR018456">
    <property type="entry name" value="PTR2_symporter_CS"/>
</dbReference>
<feature type="transmembrane region" description="Helical" evidence="9">
    <location>
        <begin position="289"/>
        <end position="309"/>
    </location>
</feature>
<reference evidence="11" key="1">
    <citation type="journal article" date="2014" name="Int. J. Syst. Evol. Microbiol.">
        <title>Complete genome sequence of Corynebacterium casei LMG S-19264T (=DSM 44701T), isolated from a smear-ripened cheese.</title>
        <authorList>
            <consortium name="US DOE Joint Genome Institute (JGI-PGF)"/>
            <person name="Walter F."/>
            <person name="Albersmeier A."/>
            <person name="Kalinowski J."/>
            <person name="Ruckert C."/>
        </authorList>
    </citation>
    <scope>NUCLEOTIDE SEQUENCE</scope>
    <source>
        <strain evidence="11">CGMCC 1.10998</strain>
    </source>
</reference>
<comment type="caution">
    <text evidence="11">The sequence shown here is derived from an EMBL/GenBank/DDBJ whole genome shotgun (WGS) entry which is preliminary data.</text>
</comment>
<dbReference type="GO" id="GO:1904680">
    <property type="term" value="F:peptide transmembrane transporter activity"/>
    <property type="evidence" value="ECO:0007669"/>
    <property type="project" value="InterPro"/>
</dbReference>
<dbReference type="InterPro" id="IPR050171">
    <property type="entry name" value="MFS_Transporters"/>
</dbReference>
<keyword evidence="5" id="KW-0571">Peptide transport</keyword>
<feature type="transmembrane region" description="Helical" evidence="9">
    <location>
        <begin position="151"/>
        <end position="171"/>
    </location>
</feature>
<dbReference type="Proteomes" id="UP000637423">
    <property type="component" value="Unassembled WGS sequence"/>
</dbReference>
<keyword evidence="12" id="KW-1185">Reference proteome</keyword>
<evidence type="ECO:0000256" key="8">
    <source>
        <dbReference type="RuleBase" id="RU003755"/>
    </source>
</evidence>
<evidence type="ECO:0000256" key="3">
    <source>
        <dbReference type="ARBA" id="ARBA00022475"/>
    </source>
</evidence>
<dbReference type="Pfam" id="PF00854">
    <property type="entry name" value="PTR2"/>
    <property type="match status" value="1"/>
</dbReference>